<feature type="transmembrane region" description="Helical" evidence="1">
    <location>
        <begin position="20"/>
        <end position="42"/>
    </location>
</feature>
<keyword evidence="1" id="KW-0472">Membrane</keyword>
<name>A0A1X7SQJ5_AMPQE</name>
<protein>
    <submittedName>
        <fullName evidence="2">Uncharacterized protein</fullName>
    </submittedName>
</protein>
<reference evidence="2" key="1">
    <citation type="submission" date="2017-05" db="UniProtKB">
        <authorList>
            <consortium name="EnsemblMetazoa"/>
        </authorList>
    </citation>
    <scope>IDENTIFICATION</scope>
</reference>
<organism evidence="2">
    <name type="scientific">Amphimedon queenslandica</name>
    <name type="common">Sponge</name>
    <dbReference type="NCBI Taxonomy" id="400682"/>
    <lineage>
        <taxon>Eukaryota</taxon>
        <taxon>Metazoa</taxon>
        <taxon>Porifera</taxon>
        <taxon>Demospongiae</taxon>
        <taxon>Heteroscleromorpha</taxon>
        <taxon>Haplosclerida</taxon>
        <taxon>Niphatidae</taxon>
        <taxon>Amphimedon</taxon>
    </lineage>
</organism>
<evidence type="ECO:0000313" key="2">
    <source>
        <dbReference type="EnsemblMetazoa" id="Aqu2.1.04358_001"/>
    </source>
</evidence>
<dbReference type="AlphaFoldDB" id="A0A1X7SQJ5"/>
<evidence type="ECO:0000256" key="1">
    <source>
        <dbReference type="SAM" id="Phobius"/>
    </source>
</evidence>
<proteinExistence type="predicted"/>
<keyword evidence="1" id="KW-0812">Transmembrane</keyword>
<keyword evidence="1" id="KW-1133">Transmembrane helix</keyword>
<sequence>VSFGFSSKLQILPLSKALDVHVLISFTAILLLLIIKGINTFITQTAGNTIRLQCKGLISIKLSLLRELIFHTFNPS</sequence>
<accession>A0A1X7SQJ5</accession>
<dbReference type="EnsemblMetazoa" id="Aqu2.1.04358_001">
    <property type="protein sequence ID" value="Aqu2.1.04358_001"/>
    <property type="gene ID" value="Aqu2.1.04358"/>
</dbReference>
<dbReference type="InParanoid" id="A0A1X7SQJ5"/>